<comment type="caution">
    <text evidence="1">The sequence shown here is derived from an EMBL/GenBank/DDBJ whole genome shotgun (WGS) entry which is preliminary data.</text>
</comment>
<evidence type="ECO:0008006" key="3">
    <source>
        <dbReference type="Google" id="ProtNLM"/>
    </source>
</evidence>
<dbReference type="EMBL" id="JAVIJP010000036">
    <property type="protein sequence ID" value="KAL3628928.1"/>
    <property type="molecule type" value="Genomic_DNA"/>
</dbReference>
<accession>A0ABD3CGC4</accession>
<sequence length="103" mass="11630">MKNLVNGRQDPEALAMAYFALWQHNDPTLKLSGVENMHVTNINYGNNAPTGHYVYKLVISTTVADNGGHSRRSPAPVRYDVCAFYQDAREKKMSLATFKLKRD</sequence>
<organism evidence="1 2">
    <name type="scientific">Castilleja foliolosa</name>
    <dbReference type="NCBI Taxonomy" id="1961234"/>
    <lineage>
        <taxon>Eukaryota</taxon>
        <taxon>Viridiplantae</taxon>
        <taxon>Streptophyta</taxon>
        <taxon>Embryophyta</taxon>
        <taxon>Tracheophyta</taxon>
        <taxon>Spermatophyta</taxon>
        <taxon>Magnoliopsida</taxon>
        <taxon>eudicotyledons</taxon>
        <taxon>Gunneridae</taxon>
        <taxon>Pentapetalae</taxon>
        <taxon>asterids</taxon>
        <taxon>lamiids</taxon>
        <taxon>Lamiales</taxon>
        <taxon>Orobanchaceae</taxon>
        <taxon>Pedicularideae</taxon>
        <taxon>Castillejinae</taxon>
        <taxon>Castilleja</taxon>
    </lineage>
</organism>
<protein>
    <recommendedName>
        <fullName evidence="3">Cysteine proteinase inhibitor</fullName>
    </recommendedName>
</protein>
<proteinExistence type="predicted"/>
<gene>
    <name evidence="1" type="ORF">CASFOL_027974</name>
</gene>
<name>A0ABD3CGC4_9LAMI</name>
<keyword evidence="2" id="KW-1185">Reference proteome</keyword>
<reference evidence="2" key="1">
    <citation type="journal article" date="2024" name="IScience">
        <title>Strigolactones Initiate the Formation of Haustorium-like Structures in Castilleja.</title>
        <authorList>
            <person name="Buerger M."/>
            <person name="Peterson D."/>
            <person name="Chory J."/>
        </authorList>
    </citation>
    <scope>NUCLEOTIDE SEQUENCE [LARGE SCALE GENOMIC DNA]</scope>
</reference>
<dbReference type="Proteomes" id="UP001632038">
    <property type="component" value="Unassembled WGS sequence"/>
</dbReference>
<dbReference type="AlphaFoldDB" id="A0ABD3CGC4"/>
<evidence type="ECO:0000313" key="2">
    <source>
        <dbReference type="Proteomes" id="UP001632038"/>
    </source>
</evidence>
<evidence type="ECO:0000313" key="1">
    <source>
        <dbReference type="EMBL" id="KAL3628928.1"/>
    </source>
</evidence>